<dbReference type="GO" id="GO:0016787">
    <property type="term" value="F:hydrolase activity"/>
    <property type="evidence" value="ECO:0007669"/>
    <property type="project" value="UniProtKB-KW"/>
</dbReference>
<keyword evidence="3" id="KW-0378">Hydrolase</keyword>
<dbReference type="EMBL" id="CP062983">
    <property type="protein sequence ID" value="QPC80830.1"/>
    <property type="molecule type" value="Genomic_DNA"/>
</dbReference>
<accession>A0A7S8E5Q5</accession>
<protein>
    <submittedName>
        <fullName evidence="3">Alpha/beta hydrolase</fullName>
    </submittedName>
</protein>
<dbReference type="RefSeq" id="WP_195168905.1">
    <property type="nucleotide sequence ID" value="NZ_CP062983.1"/>
</dbReference>
<name>A0A7S8E5Q5_9CHLR</name>
<keyword evidence="1" id="KW-1133">Transmembrane helix</keyword>
<organism evidence="3 4">
    <name type="scientific">Phototrophicus methaneseepsis</name>
    <dbReference type="NCBI Taxonomy" id="2710758"/>
    <lineage>
        <taxon>Bacteria</taxon>
        <taxon>Bacillati</taxon>
        <taxon>Chloroflexota</taxon>
        <taxon>Candidatus Thermofontia</taxon>
        <taxon>Phototrophicales</taxon>
        <taxon>Phototrophicaceae</taxon>
        <taxon>Phototrophicus</taxon>
    </lineage>
</organism>
<gene>
    <name evidence="3" type="ORF">G4Y79_14050</name>
</gene>
<dbReference type="KEGG" id="pmet:G4Y79_14050"/>
<dbReference type="SUPFAM" id="SSF53474">
    <property type="entry name" value="alpha/beta-Hydrolases"/>
    <property type="match status" value="1"/>
</dbReference>
<feature type="domain" description="AB hydrolase-1" evidence="2">
    <location>
        <begin position="79"/>
        <end position="350"/>
    </location>
</feature>
<dbReference type="Pfam" id="PF00561">
    <property type="entry name" value="Abhydrolase_1"/>
    <property type="match status" value="1"/>
</dbReference>
<keyword evidence="1" id="KW-0812">Transmembrane</keyword>
<dbReference type="InterPro" id="IPR029058">
    <property type="entry name" value="AB_hydrolase_fold"/>
</dbReference>
<keyword evidence="4" id="KW-1185">Reference proteome</keyword>
<dbReference type="InterPro" id="IPR000073">
    <property type="entry name" value="AB_hydrolase_1"/>
</dbReference>
<dbReference type="AlphaFoldDB" id="A0A7S8E5Q5"/>
<dbReference type="Proteomes" id="UP000594468">
    <property type="component" value="Chromosome"/>
</dbReference>
<dbReference type="ESTHER" id="9chlr-a0a7s8e5q5">
    <property type="family name" value="Zearalenone-hydrolase-fam2"/>
</dbReference>
<evidence type="ECO:0000259" key="2">
    <source>
        <dbReference type="Pfam" id="PF00561"/>
    </source>
</evidence>
<evidence type="ECO:0000256" key="1">
    <source>
        <dbReference type="SAM" id="Phobius"/>
    </source>
</evidence>
<dbReference type="PANTHER" id="PTHR46438">
    <property type="entry name" value="ALPHA/BETA-HYDROLASES SUPERFAMILY PROTEIN"/>
    <property type="match status" value="1"/>
</dbReference>
<keyword evidence="1" id="KW-0472">Membrane</keyword>
<sequence length="373" mass="41502">MESNNEPNKKFPGPLAHKLLVAAGIISAIGVVGLVLVNQFLYAYRDPWNKKVADAGFTEKKAQIGDVTLNYAEGPNNGPALLLLHAQHMEWFSYSRVLPELSKSFHIFAVDYHGHGKTVSPVERYNASDMGNDLATFIETVIGEPAFVTGNSSGGLLTAWLAANKPDLVRAIVLEDPPLFTAEYPRIKDTISYVSFTSCHEYIEAGEDSDFLIYWLNSHAAFVAKNVGDYALPILLSVIQTYHEKNPGEPLEIRFLSDYLRTFMRGIDRYDPYFGNAFYDGSWNEGFDHAETLQRITQPTLLLHANYEIREDGVLNGALSQEDADLVVSLIPNAQYLRVDSAHAIHLDKPDQFIQAIEAFFLGEANVPSTSLE</sequence>
<evidence type="ECO:0000313" key="3">
    <source>
        <dbReference type="EMBL" id="QPC80830.1"/>
    </source>
</evidence>
<dbReference type="PANTHER" id="PTHR46438:SF2">
    <property type="entry name" value="ALPHA_BETA-HYDROLASES SUPERFAMILY PROTEIN"/>
    <property type="match status" value="1"/>
</dbReference>
<proteinExistence type="predicted"/>
<dbReference type="Gene3D" id="3.40.50.1820">
    <property type="entry name" value="alpha/beta hydrolase"/>
    <property type="match status" value="1"/>
</dbReference>
<evidence type="ECO:0000313" key="4">
    <source>
        <dbReference type="Proteomes" id="UP000594468"/>
    </source>
</evidence>
<reference evidence="3 4" key="1">
    <citation type="submission" date="2020-02" db="EMBL/GenBank/DDBJ databases">
        <authorList>
            <person name="Zheng R.K."/>
            <person name="Sun C.M."/>
        </authorList>
    </citation>
    <scope>NUCLEOTIDE SEQUENCE [LARGE SCALE GENOMIC DNA]</scope>
    <source>
        <strain evidence="4">rifampicinis</strain>
    </source>
</reference>
<feature type="transmembrane region" description="Helical" evidence="1">
    <location>
        <begin position="20"/>
        <end position="41"/>
    </location>
</feature>